<dbReference type="AlphaFoldDB" id="A0A5C1AIT1"/>
<dbReference type="EMBL" id="CP042425">
    <property type="protein sequence ID" value="QEL18057.1"/>
    <property type="molecule type" value="Genomic_DNA"/>
</dbReference>
<dbReference type="InterPro" id="IPR002751">
    <property type="entry name" value="CbiM/NikMN"/>
</dbReference>
<organism evidence="8 9">
    <name type="scientific">Limnoglobus roseus</name>
    <dbReference type="NCBI Taxonomy" id="2598579"/>
    <lineage>
        <taxon>Bacteria</taxon>
        <taxon>Pseudomonadati</taxon>
        <taxon>Planctomycetota</taxon>
        <taxon>Planctomycetia</taxon>
        <taxon>Gemmatales</taxon>
        <taxon>Gemmataceae</taxon>
        <taxon>Limnoglobus</taxon>
    </lineage>
</organism>
<keyword evidence="6 7" id="KW-0472">Membrane</keyword>
<sequence length="223" mass="22773">MVFAVHLPDGVLAGSWLAVGWVAAVGLVGVGLPRVSEDQVPRIGLLTAALFVASQLHVPIPVGSVHLLLNAIAGILLGRFVGIAIFIALTFQAFLFAHGGFNSLGINTTVIGLPALGGFALYRLLRPMLARKPRLTFPAGAILGGLVSTATVLGNGFVVVFGMAEGGKAAAITVVLFHLPVIAVESIGTGVLLAYLAVVKPEWIGLAKDQSATGVTSANGTSH</sequence>
<feature type="transmembrane region" description="Helical" evidence="7">
    <location>
        <begin position="12"/>
        <end position="32"/>
    </location>
</feature>
<reference evidence="9" key="1">
    <citation type="submission" date="2019-08" db="EMBL/GenBank/DDBJ databases">
        <title>Limnoglobus roseus gen. nov., sp. nov., a novel freshwater planctomycete with a giant genome from the family Gemmataceae.</title>
        <authorList>
            <person name="Kulichevskaya I.S."/>
            <person name="Naumoff D.G."/>
            <person name="Miroshnikov K."/>
            <person name="Ivanova A."/>
            <person name="Philippov D.A."/>
            <person name="Hakobyan A."/>
            <person name="Rijpstra I.C."/>
            <person name="Sinninghe Damste J.S."/>
            <person name="Liesack W."/>
            <person name="Dedysh S.N."/>
        </authorList>
    </citation>
    <scope>NUCLEOTIDE SEQUENCE [LARGE SCALE GENOMIC DNA]</scope>
    <source>
        <strain evidence="9">PX52</strain>
    </source>
</reference>
<evidence type="ECO:0000313" key="8">
    <source>
        <dbReference type="EMBL" id="QEL18057.1"/>
    </source>
</evidence>
<keyword evidence="5 7" id="KW-1133">Transmembrane helix</keyword>
<accession>A0A5C1AIT1</accession>
<dbReference type="KEGG" id="lrs:PX52LOC_05071"/>
<gene>
    <name evidence="8" type="ORF">PX52LOC_05071</name>
</gene>
<evidence type="ECO:0000256" key="7">
    <source>
        <dbReference type="SAM" id="Phobius"/>
    </source>
</evidence>
<feature type="transmembrane region" description="Helical" evidence="7">
    <location>
        <begin position="137"/>
        <end position="164"/>
    </location>
</feature>
<comment type="subcellular location">
    <subcellularLocation>
        <location evidence="1">Cell membrane</location>
        <topology evidence="1">Multi-pass membrane protein</topology>
    </subcellularLocation>
</comment>
<evidence type="ECO:0000256" key="6">
    <source>
        <dbReference type="ARBA" id="ARBA00023136"/>
    </source>
</evidence>
<keyword evidence="2" id="KW-0813">Transport</keyword>
<dbReference type="GO" id="GO:0005886">
    <property type="term" value="C:plasma membrane"/>
    <property type="evidence" value="ECO:0007669"/>
    <property type="project" value="UniProtKB-SubCell"/>
</dbReference>
<evidence type="ECO:0000256" key="2">
    <source>
        <dbReference type="ARBA" id="ARBA00022448"/>
    </source>
</evidence>
<evidence type="ECO:0000256" key="3">
    <source>
        <dbReference type="ARBA" id="ARBA00022475"/>
    </source>
</evidence>
<dbReference type="Pfam" id="PF01891">
    <property type="entry name" value="CbiM"/>
    <property type="match status" value="1"/>
</dbReference>
<name>A0A5C1AIT1_9BACT</name>
<evidence type="ECO:0000256" key="4">
    <source>
        <dbReference type="ARBA" id="ARBA00022692"/>
    </source>
</evidence>
<proteinExistence type="predicted"/>
<dbReference type="Proteomes" id="UP000324974">
    <property type="component" value="Chromosome"/>
</dbReference>
<keyword evidence="3" id="KW-1003">Cell membrane</keyword>
<protein>
    <submittedName>
        <fullName evidence="8">Cobalt transport protein CbiM</fullName>
    </submittedName>
</protein>
<feature type="transmembrane region" description="Helical" evidence="7">
    <location>
        <begin position="76"/>
        <end position="98"/>
    </location>
</feature>
<dbReference type="Gene3D" id="1.10.1760.20">
    <property type="match status" value="1"/>
</dbReference>
<dbReference type="PANTHER" id="PTHR34229">
    <property type="entry name" value="METAL TRANSPORT PROTEIN HI_1621-RELATED"/>
    <property type="match status" value="1"/>
</dbReference>
<evidence type="ECO:0000256" key="1">
    <source>
        <dbReference type="ARBA" id="ARBA00004651"/>
    </source>
</evidence>
<feature type="transmembrane region" description="Helical" evidence="7">
    <location>
        <begin position="104"/>
        <end position="125"/>
    </location>
</feature>
<feature type="transmembrane region" description="Helical" evidence="7">
    <location>
        <begin position="170"/>
        <end position="198"/>
    </location>
</feature>
<evidence type="ECO:0000256" key="5">
    <source>
        <dbReference type="ARBA" id="ARBA00022989"/>
    </source>
</evidence>
<dbReference type="PANTHER" id="PTHR34229:SF1">
    <property type="entry name" value="METAL TRANSPORT PROTEIN HI_1621-RELATED"/>
    <property type="match status" value="1"/>
</dbReference>
<keyword evidence="4 7" id="KW-0812">Transmembrane</keyword>
<evidence type="ECO:0000313" key="9">
    <source>
        <dbReference type="Proteomes" id="UP000324974"/>
    </source>
</evidence>
<keyword evidence="9" id="KW-1185">Reference proteome</keyword>
<dbReference type="GO" id="GO:0000041">
    <property type="term" value="P:transition metal ion transport"/>
    <property type="evidence" value="ECO:0007669"/>
    <property type="project" value="InterPro"/>
</dbReference>